<gene>
    <name evidence="4" type="ORF">GCM10023205_54400</name>
</gene>
<feature type="transmembrane region" description="Helical" evidence="2">
    <location>
        <begin position="112"/>
        <end position="129"/>
    </location>
</feature>
<feature type="transmembrane region" description="Helical" evidence="2">
    <location>
        <begin position="266"/>
        <end position="283"/>
    </location>
</feature>
<dbReference type="InterPro" id="IPR036938">
    <property type="entry name" value="PAP2/HPO_sf"/>
</dbReference>
<keyword evidence="2" id="KW-1133">Transmembrane helix</keyword>
<evidence type="ECO:0000313" key="4">
    <source>
        <dbReference type="EMBL" id="GAA4979096.1"/>
    </source>
</evidence>
<evidence type="ECO:0000256" key="1">
    <source>
        <dbReference type="SAM" id="MobiDB-lite"/>
    </source>
</evidence>
<organism evidence="4 5">
    <name type="scientific">Yinghuangia aomiensis</name>
    <dbReference type="NCBI Taxonomy" id="676205"/>
    <lineage>
        <taxon>Bacteria</taxon>
        <taxon>Bacillati</taxon>
        <taxon>Actinomycetota</taxon>
        <taxon>Actinomycetes</taxon>
        <taxon>Kitasatosporales</taxon>
        <taxon>Streptomycetaceae</taxon>
        <taxon>Yinghuangia</taxon>
    </lineage>
</organism>
<evidence type="ECO:0000259" key="3">
    <source>
        <dbReference type="SMART" id="SM00014"/>
    </source>
</evidence>
<feature type="transmembrane region" description="Helical" evidence="2">
    <location>
        <begin position="289"/>
        <end position="307"/>
    </location>
</feature>
<dbReference type="RefSeq" id="WP_345678327.1">
    <property type="nucleotide sequence ID" value="NZ_BAABHS010000021.1"/>
</dbReference>
<dbReference type="SMART" id="SM00014">
    <property type="entry name" value="acidPPc"/>
    <property type="match status" value="1"/>
</dbReference>
<dbReference type="Proteomes" id="UP001500466">
    <property type="component" value="Unassembled WGS sequence"/>
</dbReference>
<feature type="transmembrane region" description="Helical" evidence="2">
    <location>
        <begin position="195"/>
        <end position="217"/>
    </location>
</feature>
<dbReference type="EMBL" id="BAABHS010000021">
    <property type="protein sequence ID" value="GAA4979096.1"/>
    <property type="molecule type" value="Genomic_DNA"/>
</dbReference>
<feature type="compositionally biased region" description="Pro residues" evidence="1">
    <location>
        <begin position="173"/>
        <end position="184"/>
    </location>
</feature>
<feature type="domain" description="Phosphatidic acid phosphatase type 2/haloperoxidase" evidence="3">
    <location>
        <begin position="195"/>
        <end position="309"/>
    </location>
</feature>
<reference evidence="5" key="1">
    <citation type="journal article" date="2019" name="Int. J. Syst. Evol. Microbiol.">
        <title>The Global Catalogue of Microorganisms (GCM) 10K type strain sequencing project: providing services to taxonomists for standard genome sequencing and annotation.</title>
        <authorList>
            <consortium name="The Broad Institute Genomics Platform"/>
            <consortium name="The Broad Institute Genome Sequencing Center for Infectious Disease"/>
            <person name="Wu L."/>
            <person name="Ma J."/>
        </authorList>
    </citation>
    <scope>NUCLEOTIDE SEQUENCE [LARGE SCALE GENOMIC DNA]</scope>
    <source>
        <strain evidence="5">JCM 17986</strain>
    </source>
</reference>
<comment type="caution">
    <text evidence="4">The sequence shown here is derived from an EMBL/GenBank/DDBJ whole genome shotgun (WGS) entry which is preliminary data.</text>
</comment>
<feature type="region of interest" description="Disordered" evidence="1">
    <location>
        <begin position="138"/>
        <end position="186"/>
    </location>
</feature>
<dbReference type="Pfam" id="PF01569">
    <property type="entry name" value="PAP2"/>
    <property type="match status" value="1"/>
</dbReference>
<evidence type="ECO:0000313" key="5">
    <source>
        <dbReference type="Proteomes" id="UP001500466"/>
    </source>
</evidence>
<dbReference type="InterPro" id="IPR000326">
    <property type="entry name" value="PAP2/HPO"/>
</dbReference>
<accession>A0ABP9HUM3</accession>
<protein>
    <recommendedName>
        <fullName evidence="3">Phosphatidic acid phosphatase type 2/haloperoxidase domain-containing protein</fullName>
    </recommendedName>
</protein>
<sequence length="334" mass="33987">MHARTPDAGPGTPPRSGPGRPQAGLEQAGRRRPGTTPPVPGRRPSPVRRPLLVPGLLLAFLVFLTVQVLAAAGPLIPLDSAVRDGMRDLAATQGLSWLDGPMHALADLGGPLQAGSVLLVCALATGWIAHRRAMAAETEQPTDARGPEAGDAAVAATEPHQAPRAEASAALPPASPRGPAPATPSSPGTAALTRLYVAVAAAVGAVSAIVIGGKIVIARPGPGEHEIARGEWGFFPSGHTATSAICLGAAALLLGTVLGPRARRRVYAGAVVLCALVGFALLWCDYHWLGDVLASWTLCGVALWAAARFTPVDRPAAETFAPETGGTGSTRATD</sequence>
<feature type="transmembrane region" description="Helical" evidence="2">
    <location>
        <begin position="237"/>
        <end position="259"/>
    </location>
</feature>
<evidence type="ECO:0000256" key="2">
    <source>
        <dbReference type="SAM" id="Phobius"/>
    </source>
</evidence>
<feature type="transmembrane region" description="Helical" evidence="2">
    <location>
        <begin position="51"/>
        <end position="76"/>
    </location>
</feature>
<keyword evidence="5" id="KW-1185">Reference proteome</keyword>
<keyword evidence="2" id="KW-0812">Transmembrane</keyword>
<dbReference type="SUPFAM" id="SSF48317">
    <property type="entry name" value="Acid phosphatase/Vanadium-dependent haloperoxidase"/>
    <property type="match status" value="1"/>
</dbReference>
<feature type="region of interest" description="Disordered" evidence="1">
    <location>
        <begin position="1"/>
        <end position="47"/>
    </location>
</feature>
<keyword evidence="2" id="KW-0472">Membrane</keyword>
<feature type="compositionally biased region" description="Low complexity" evidence="1">
    <location>
        <begin position="162"/>
        <end position="172"/>
    </location>
</feature>
<dbReference type="Gene3D" id="1.20.144.10">
    <property type="entry name" value="Phosphatidic acid phosphatase type 2/haloperoxidase"/>
    <property type="match status" value="1"/>
</dbReference>
<proteinExistence type="predicted"/>
<name>A0ABP9HUM3_9ACTN</name>